<dbReference type="GO" id="GO:0016787">
    <property type="term" value="F:hydrolase activity"/>
    <property type="evidence" value="ECO:0007669"/>
    <property type="project" value="UniProtKB-KW"/>
</dbReference>
<feature type="compositionally biased region" description="Low complexity" evidence="4">
    <location>
        <begin position="337"/>
        <end position="353"/>
    </location>
</feature>
<dbReference type="InterPro" id="IPR001764">
    <property type="entry name" value="Glyco_hydro_3_N"/>
</dbReference>
<evidence type="ECO:0000259" key="5">
    <source>
        <dbReference type="Pfam" id="PF00933"/>
    </source>
</evidence>
<evidence type="ECO:0000256" key="2">
    <source>
        <dbReference type="ARBA" id="ARBA00022801"/>
    </source>
</evidence>
<name>A0ABQ2QJQ8_9ACTN</name>
<evidence type="ECO:0000313" key="6">
    <source>
        <dbReference type="EMBL" id="GGP81136.1"/>
    </source>
</evidence>
<dbReference type="EMBL" id="BMQJ01000001">
    <property type="protein sequence ID" value="GGP81136.1"/>
    <property type="molecule type" value="Genomic_DNA"/>
</dbReference>
<feature type="domain" description="Glycoside hydrolase family 3 N-terminal" evidence="5">
    <location>
        <begin position="35"/>
        <end position="326"/>
    </location>
</feature>
<dbReference type="Gene3D" id="3.20.20.300">
    <property type="entry name" value="Glycoside hydrolase, family 3, N-terminal domain"/>
    <property type="match status" value="1"/>
</dbReference>
<dbReference type="Pfam" id="PF00933">
    <property type="entry name" value="Glyco_hydro_3"/>
    <property type="match status" value="1"/>
</dbReference>
<dbReference type="RefSeq" id="WP_189244964.1">
    <property type="nucleotide sequence ID" value="NZ_BMQJ01000001.1"/>
</dbReference>
<dbReference type="PANTHER" id="PTHR30480:SF16">
    <property type="entry name" value="GLYCOSIDE HYDROLASE FAMILY 3 DOMAIN PROTEIN"/>
    <property type="match status" value="1"/>
</dbReference>
<reference evidence="7" key="1">
    <citation type="journal article" date="2019" name="Int. J. Syst. Evol. Microbiol.">
        <title>The Global Catalogue of Microorganisms (GCM) 10K type strain sequencing project: providing services to taxonomists for standard genome sequencing and annotation.</title>
        <authorList>
            <consortium name="The Broad Institute Genomics Platform"/>
            <consortium name="The Broad Institute Genome Sequencing Center for Infectious Disease"/>
            <person name="Wu L."/>
            <person name="Ma J."/>
        </authorList>
    </citation>
    <scope>NUCLEOTIDE SEQUENCE [LARGE SCALE GENOMIC DNA]</scope>
    <source>
        <strain evidence="7">JCM 3115</strain>
    </source>
</reference>
<comment type="similarity">
    <text evidence="1">Belongs to the glycosyl hydrolase 3 family.</text>
</comment>
<dbReference type="InterPro" id="IPR050226">
    <property type="entry name" value="NagZ_Beta-hexosaminidase"/>
</dbReference>
<dbReference type="InterPro" id="IPR036962">
    <property type="entry name" value="Glyco_hydro_3_N_sf"/>
</dbReference>
<accession>A0ABQ2QJQ8</accession>
<evidence type="ECO:0000256" key="4">
    <source>
        <dbReference type="SAM" id="MobiDB-lite"/>
    </source>
</evidence>
<evidence type="ECO:0000256" key="1">
    <source>
        <dbReference type="ARBA" id="ARBA00005336"/>
    </source>
</evidence>
<organism evidence="6 7">
    <name type="scientific">Streptosporangium pseudovulgare</name>
    <dbReference type="NCBI Taxonomy" id="35765"/>
    <lineage>
        <taxon>Bacteria</taxon>
        <taxon>Bacillati</taxon>
        <taxon>Actinomycetota</taxon>
        <taxon>Actinomycetes</taxon>
        <taxon>Streptosporangiales</taxon>
        <taxon>Streptosporangiaceae</taxon>
        <taxon>Streptosporangium</taxon>
    </lineage>
</organism>
<keyword evidence="3" id="KW-0326">Glycosidase</keyword>
<gene>
    <name evidence="6" type="ORF">GCM10010140_07500</name>
</gene>
<evidence type="ECO:0000313" key="7">
    <source>
        <dbReference type="Proteomes" id="UP000611554"/>
    </source>
</evidence>
<feature type="region of interest" description="Disordered" evidence="4">
    <location>
        <begin position="337"/>
        <end position="371"/>
    </location>
</feature>
<evidence type="ECO:0000256" key="3">
    <source>
        <dbReference type="ARBA" id="ARBA00023295"/>
    </source>
</evidence>
<dbReference type="InterPro" id="IPR017853">
    <property type="entry name" value="GH"/>
</dbReference>
<keyword evidence="7" id="KW-1185">Reference proteome</keyword>
<proteinExistence type="inferred from homology"/>
<dbReference type="SUPFAM" id="SSF51445">
    <property type="entry name" value="(Trans)glycosidases"/>
    <property type="match status" value="1"/>
</dbReference>
<dbReference type="PANTHER" id="PTHR30480">
    <property type="entry name" value="BETA-HEXOSAMINIDASE-RELATED"/>
    <property type="match status" value="1"/>
</dbReference>
<sequence>MKRGRELLRLADTVVLPGFEGRTPPDWLRRRLSDGLTGVVLFSRNIASPSQVADLTAALRAENPQVLVGIDEEAGEVTRLEAATGSSRPGNFALGVVDDPGLTEEIARDLGRDLALAGINLDFAPSADVNSNPRNPVIGLRSFGAGPALVARHTAAWIRGLQSAGVAACAKHFPGHGDTSVDSHHGLPLIGADADELREVVLPPFRAAVAEGVRAVMTGHLLVPALDPVMPATLSGPLLRDLLRDELGFEGVIVTDGIEMEAVSGPHGIGGASALAIAAGADAICVGGEHADERTAVEVRDAIADAVIEGRLPEERLADAAERVCELALWAGSAGPARRSAASASPGGPAAGRTVVPVGSPAPEASVRPGGVPVGLAAARRALRVTRRSSAAVIPLPAPPHVLELAPEMNLAIDPHTPWGVGEPLGKLLPGTTVTRLTAPEATGGATEAALATAAGRPLVAVVRDAHRHAWQTAVLEHLLAARPDAVVVEMGLPDRCDLGAVHLATYGAARVCGQAAAELLAGCAGSDG</sequence>
<keyword evidence="2 6" id="KW-0378">Hydrolase</keyword>
<protein>
    <submittedName>
        <fullName evidence="6">Hydrolase</fullName>
    </submittedName>
</protein>
<dbReference type="Proteomes" id="UP000611554">
    <property type="component" value="Unassembled WGS sequence"/>
</dbReference>
<comment type="caution">
    <text evidence="6">The sequence shown here is derived from an EMBL/GenBank/DDBJ whole genome shotgun (WGS) entry which is preliminary data.</text>
</comment>